<keyword evidence="10" id="KW-1185">Reference proteome</keyword>
<keyword evidence="5" id="KW-0560">Oxidoreductase</keyword>
<evidence type="ECO:0000256" key="6">
    <source>
        <dbReference type="ARBA" id="ARBA00023004"/>
    </source>
</evidence>
<evidence type="ECO:0000256" key="7">
    <source>
        <dbReference type="PROSITE-ProRule" id="PRU00433"/>
    </source>
</evidence>
<dbReference type="PANTHER" id="PTHR30600:SF10">
    <property type="entry name" value="BLL6722 PROTEIN"/>
    <property type="match status" value="1"/>
</dbReference>
<dbReference type="GO" id="GO:0046872">
    <property type="term" value="F:metal ion binding"/>
    <property type="evidence" value="ECO:0007669"/>
    <property type="project" value="UniProtKB-KW"/>
</dbReference>
<comment type="subcellular location">
    <subcellularLocation>
        <location evidence="1">Cell envelope</location>
    </subcellularLocation>
</comment>
<keyword evidence="2 7" id="KW-0349">Heme</keyword>
<reference evidence="10" key="1">
    <citation type="submission" date="2016-10" db="EMBL/GenBank/DDBJ databases">
        <authorList>
            <person name="Varghese N."/>
            <person name="Submissions S."/>
        </authorList>
    </citation>
    <scope>NUCLEOTIDE SEQUENCE [LARGE SCALE GENOMIC DNA]</scope>
    <source>
        <strain evidence="10">DSM 25157</strain>
    </source>
</reference>
<feature type="domain" description="Cytochrome c" evidence="8">
    <location>
        <begin position="225"/>
        <end position="402"/>
    </location>
</feature>
<dbReference type="AlphaFoldDB" id="A0A1H4AUK9"/>
<evidence type="ECO:0000256" key="5">
    <source>
        <dbReference type="ARBA" id="ARBA00023002"/>
    </source>
</evidence>
<accession>A0A1H4AUK9</accession>
<dbReference type="InterPro" id="IPR036909">
    <property type="entry name" value="Cyt_c-like_dom_sf"/>
</dbReference>
<organism evidence="9 10">
    <name type="scientific">Acidovorax soli</name>
    <dbReference type="NCBI Taxonomy" id="592050"/>
    <lineage>
        <taxon>Bacteria</taxon>
        <taxon>Pseudomonadati</taxon>
        <taxon>Pseudomonadota</taxon>
        <taxon>Betaproteobacteria</taxon>
        <taxon>Burkholderiales</taxon>
        <taxon>Comamonadaceae</taxon>
        <taxon>Acidovorax</taxon>
    </lineage>
</organism>
<evidence type="ECO:0000259" key="8">
    <source>
        <dbReference type="PROSITE" id="PS51007"/>
    </source>
</evidence>
<dbReference type="Pfam" id="PF03150">
    <property type="entry name" value="CCP_MauG"/>
    <property type="match status" value="1"/>
</dbReference>
<sequence>MFAIPLGGGHRRTCSAVLWALPLAAALTACGGGASSSQGGGNTASGSLSAVATVGQKIFQDSSLSASGRQSCASCHDTASGHAQPNGLAAQFGGPGLDKQGGRQSPTIRYLASNKALFFAADGTPTGGFFWDGRASSLQDQAGKPFLNPVEMANASKAEVVGRLAAASYAGEFRQVFGDAILGDVDGAFQRMTLALQQYQLEDPDFHPYSSKYDAFLLGKTALGTQELRGLALFNNPAKGNCIACHPSGRGADGSLPLFTDFTYDSLGVPRNPELAQNNDAGFYDLGLCAREGGDLAARADLCGLFKVPTLRNVALRHAYFHNGRFKTLKEVLAFYVQRDTHPEKWYPLNADGSVQKFNDLPERYRGNVNVTEVPYNRKPGAAPALSDDEIDDVIAFLKTLSDGYQP</sequence>
<dbReference type="SUPFAM" id="SSF46626">
    <property type="entry name" value="Cytochrome c"/>
    <property type="match status" value="2"/>
</dbReference>
<evidence type="ECO:0000256" key="1">
    <source>
        <dbReference type="ARBA" id="ARBA00004196"/>
    </source>
</evidence>
<dbReference type="EMBL" id="FNQJ01000011">
    <property type="protein sequence ID" value="SEA39570.1"/>
    <property type="molecule type" value="Genomic_DNA"/>
</dbReference>
<name>A0A1H4AUK9_9BURK</name>
<dbReference type="RefSeq" id="WP_092698116.1">
    <property type="nucleotide sequence ID" value="NZ_CAXIQL010000084.1"/>
</dbReference>
<dbReference type="STRING" id="592050.SAMN05421875_11187"/>
<dbReference type="GO" id="GO:0020037">
    <property type="term" value="F:heme binding"/>
    <property type="evidence" value="ECO:0007669"/>
    <property type="project" value="InterPro"/>
</dbReference>
<dbReference type="GeneID" id="34232512"/>
<proteinExistence type="predicted"/>
<dbReference type="Gene3D" id="1.10.760.10">
    <property type="entry name" value="Cytochrome c-like domain"/>
    <property type="match status" value="2"/>
</dbReference>
<evidence type="ECO:0000313" key="10">
    <source>
        <dbReference type="Proteomes" id="UP000199002"/>
    </source>
</evidence>
<dbReference type="InterPro" id="IPR004852">
    <property type="entry name" value="Di-haem_cyt_c_peroxidsae"/>
</dbReference>
<dbReference type="PROSITE" id="PS51007">
    <property type="entry name" value="CYTC"/>
    <property type="match status" value="2"/>
</dbReference>
<evidence type="ECO:0000256" key="3">
    <source>
        <dbReference type="ARBA" id="ARBA00022723"/>
    </source>
</evidence>
<keyword evidence="9" id="KW-0575">Peroxidase</keyword>
<dbReference type="GO" id="GO:0004130">
    <property type="term" value="F:cytochrome-c peroxidase activity"/>
    <property type="evidence" value="ECO:0007669"/>
    <property type="project" value="TreeGrafter"/>
</dbReference>
<keyword evidence="3 7" id="KW-0479">Metal-binding</keyword>
<keyword evidence="6 7" id="KW-0408">Iron</keyword>
<feature type="domain" description="Cytochrome c" evidence="8">
    <location>
        <begin position="50"/>
        <end position="168"/>
    </location>
</feature>
<dbReference type="GO" id="GO:0009055">
    <property type="term" value="F:electron transfer activity"/>
    <property type="evidence" value="ECO:0007669"/>
    <property type="project" value="InterPro"/>
</dbReference>
<protein>
    <submittedName>
        <fullName evidence="9">Cytochrome c peroxidase</fullName>
    </submittedName>
</protein>
<dbReference type="InterPro" id="IPR009056">
    <property type="entry name" value="Cyt_c-like_dom"/>
</dbReference>
<evidence type="ECO:0000313" key="9">
    <source>
        <dbReference type="EMBL" id="SEA39570.1"/>
    </source>
</evidence>
<dbReference type="Proteomes" id="UP000199002">
    <property type="component" value="Unassembled WGS sequence"/>
</dbReference>
<keyword evidence="4" id="KW-0732">Signal</keyword>
<evidence type="ECO:0000256" key="4">
    <source>
        <dbReference type="ARBA" id="ARBA00022729"/>
    </source>
</evidence>
<dbReference type="GO" id="GO:0030313">
    <property type="term" value="C:cell envelope"/>
    <property type="evidence" value="ECO:0007669"/>
    <property type="project" value="UniProtKB-SubCell"/>
</dbReference>
<dbReference type="InterPro" id="IPR051395">
    <property type="entry name" value="Cytochrome_c_Peroxidase/MauG"/>
</dbReference>
<gene>
    <name evidence="9" type="ORF">SAMN05421875_11187</name>
</gene>
<evidence type="ECO:0000256" key="2">
    <source>
        <dbReference type="ARBA" id="ARBA00022617"/>
    </source>
</evidence>
<dbReference type="PANTHER" id="PTHR30600">
    <property type="entry name" value="CYTOCHROME C PEROXIDASE-RELATED"/>
    <property type="match status" value="1"/>
</dbReference>